<feature type="compositionally biased region" description="Acidic residues" evidence="7">
    <location>
        <begin position="505"/>
        <end position="525"/>
    </location>
</feature>
<sequence>MTPRKLPQSRAKPKLATSSTVPDLKSSAPVSQSSASSTTRPSKMVKLKISAAALREFHAMSPPPNANGTNNGSSASNSANNASGSNTATPSKPPPKTKPKSSKPKATPTAKTSAVSASASSAATETPKPKKKKIKTEPRDTPAISTPFPGTSTPSASTSTPLPAGLVPRPKIKIKTSAFNSPAPVEPPSVIRPKLKISSSAVSAAAATQSPAAATPVRTPIAIKLKHSTKPPATRKRRHEPGNGYDSEASDREDDPAIEENFILRMPPGPDCDYLRSAIENKTLNTTSDVWLKFKEGRKAVVNVRGVLYAAVLVDLPCVIEANKTLDKKNIFKVADICQMLLVTQKIKHEEEIWGVRFVQQEQMWQYPHGITPPMQFARKRRFRKRISNRTIEAVEQEVERLLRDDENAQDTRFTLIDADEIDKPQEEEADGGYMLMNEEYEDEDAEGEVDAEYEYDDNQQGVEMDEDTLANDLESALFNDMGGDGGDDDLFGDPGVKIKNEPQSDSESDDDFEEKEQVPELDDEQKERLQMKEKLKEEIMDLEEMIGTKVREYEKMGNEMLKARVGKVIAGFRSQLELKQQMLAQMGGA</sequence>
<feature type="compositionally biased region" description="Low complexity" evidence="7">
    <location>
        <begin position="104"/>
        <end position="126"/>
    </location>
</feature>
<dbReference type="CDD" id="cd08047">
    <property type="entry name" value="TAF7"/>
    <property type="match status" value="1"/>
</dbReference>
<dbReference type="PANTHER" id="PTHR12228:SF0">
    <property type="entry name" value="TATA-BOX BINDING PROTEIN ASSOCIATED FACTOR 7"/>
    <property type="match status" value="1"/>
</dbReference>
<evidence type="ECO:0000313" key="10">
    <source>
        <dbReference type="Proteomes" id="UP000018144"/>
    </source>
</evidence>
<dbReference type="SMART" id="SM01370">
    <property type="entry name" value="TAFII55_N"/>
    <property type="match status" value="1"/>
</dbReference>
<dbReference type="GO" id="GO:0003743">
    <property type="term" value="F:translation initiation factor activity"/>
    <property type="evidence" value="ECO:0007669"/>
    <property type="project" value="UniProtKB-KW"/>
</dbReference>
<dbReference type="GO" id="GO:0016251">
    <property type="term" value="F:RNA polymerase II general transcription initiation factor activity"/>
    <property type="evidence" value="ECO:0007669"/>
    <property type="project" value="TreeGrafter"/>
</dbReference>
<name>U4LVG8_PYROM</name>
<evidence type="ECO:0000256" key="4">
    <source>
        <dbReference type="ARBA" id="ARBA00023163"/>
    </source>
</evidence>
<keyword evidence="9" id="KW-0648">Protein biosynthesis</keyword>
<dbReference type="Pfam" id="PF04658">
    <property type="entry name" value="TAFII55_N"/>
    <property type="match status" value="1"/>
</dbReference>
<keyword evidence="3" id="KW-0805">Transcription regulation</keyword>
<evidence type="ECO:0000256" key="3">
    <source>
        <dbReference type="ARBA" id="ARBA00023015"/>
    </source>
</evidence>
<reference evidence="9 10" key="1">
    <citation type="journal article" date="2013" name="PLoS Genet.">
        <title>The genome and development-dependent transcriptomes of Pyronema confluens: a window into fungal evolution.</title>
        <authorList>
            <person name="Traeger S."/>
            <person name="Altegoer F."/>
            <person name="Freitag M."/>
            <person name="Gabaldon T."/>
            <person name="Kempken F."/>
            <person name="Kumar A."/>
            <person name="Marcet-Houben M."/>
            <person name="Poggeler S."/>
            <person name="Stajich J.E."/>
            <person name="Nowrousian M."/>
        </authorList>
    </citation>
    <scope>NUCLEOTIDE SEQUENCE [LARGE SCALE GENOMIC DNA]</scope>
    <source>
        <strain evidence="10">CBS 100304</strain>
        <tissue evidence="9">Vegetative mycelium</tissue>
    </source>
</reference>
<evidence type="ECO:0000256" key="2">
    <source>
        <dbReference type="ARBA" id="ARBA00009368"/>
    </source>
</evidence>
<feature type="compositionally biased region" description="Low complexity" evidence="7">
    <location>
        <begin position="66"/>
        <end position="90"/>
    </location>
</feature>
<evidence type="ECO:0000256" key="5">
    <source>
        <dbReference type="ARBA" id="ARBA00023242"/>
    </source>
</evidence>
<evidence type="ECO:0000259" key="8">
    <source>
        <dbReference type="SMART" id="SM01370"/>
    </source>
</evidence>
<feature type="region of interest" description="Disordered" evidence="7">
    <location>
        <begin position="1"/>
        <end position="167"/>
    </location>
</feature>
<evidence type="ECO:0000256" key="7">
    <source>
        <dbReference type="SAM" id="MobiDB-lite"/>
    </source>
</evidence>
<dbReference type="AlphaFoldDB" id="U4LVG8"/>
<dbReference type="EMBL" id="HF935890">
    <property type="protein sequence ID" value="CCX32526.1"/>
    <property type="molecule type" value="Genomic_DNA"/>
</dbReference>
<dbReference type="InterPro" id="IPR006751">
    <property type="entry name" value="TAFII55_prot_cons_reg"/>
</dbReference>
<dbReference type="STRING" id="1076935.U4LVG8"/>
<dbReference type="OrthoDB" id="153872at2759"/>
<feature type="region of interest" description="Disordered" evidence="7">
    <location>
        <begin position="219"/>
        <end position="253"/>
    </location>
</feature>
<keyword evidence="9" id="KW-0396">Initiation factor</keyword>
<keyword evidence="6" id="KW-0175">Coiled coil</keyword>
<proteinExistence type="inferred from homology"/>
<dbReference type="PANTHER" id="PTHR12228">
    <property type="entry name" value="TRANSCRIPTION INITIATION FACTOR TFIID 55 KD SUBUNIT-RELATED"/>
    <property type="match status" value="1"/>
</dbReference>
<feature type="region of interest" description="Disordered" evidence="7">
    <location>
        <begin position="477"/>
        <end position="528"/>
    </location>
</feature>
<keyword evidence="4" id="KW-0804">Transcription</keyword>
<keyword evidence="5" id="KW-0539">Nucleus</keyword>
<dbReference type="OMA" id="NYPHGIT"/>
<organism evidence="9 10">
    <name type="scientific">Pyronema omphalodes (strain CBS 100304)</name>
    <name type="common">Pyronema confluens</name>
    <dbReference type="NCBI Taxonomy" id="1076935"/>
    <lineage>
        <taxon>Eukaryota</taxon>
        <taxon>Fungi</taxon>
        <taxon>Dikarya</taxon>
        <taxon>Ascomycota</taxon>
        <taxon>Pezizomycotina</taxon>
        <taxon>Pezizomycetes</taxon>
        <taxon>Pezizales</taxon>
        <taxon>Pyronemataceae</taxon>
        <taxon>Pyronema</taxon>
    </lineage>
</organism>
<evidence type="ECO:0000256" key="1">
    <source>
        <dbReference type="ARBA" id="ARBA00004123"/>
    </source>
</evidence>
<dbReference type="eggNOG" id="KOG4011">
    <property type="taxonomic scope" value="Eukaryota"/>
</dbReference>
<protein>
    <submittedName>
        <fullName evidence="9">Similar to Transcription initiation factor TFIID subunit 7 acc. no. O13701</fullName>
    </submittedName>
</protein>
<feature type="compositionally biased region" description="Low complexity" evidence="7">
    <location>
        <begin position="26"/>
        <end position="42"/>
    </location>
</feature>
<dbReference type="GO" id="GO:0051123">
    <property type="term" value="P:RNA polymerase II preinitiation complex assembly"/>
    <property type="evidence" value="ECO:0007669"/>
    <property type="project" value="TreeGrafter"/>
</dbReference>
<dbReference type="InterPro" id="IPR037817">
    <property type="entry name" value="TAF7"/>
</dbReference>
<feature type="coiled-coil region" evidence="6">
    <location>
        <begin position="385"/>
        <end position="412"/>
    </location>
</feature>
<accession>U4LVG8</accession>
<feature type="compositionally biased region" description="Basic residues" evidence="7">
    <location>
        <begin position="224"/>
        <end position="239"/>
    </location>
</feature>
<comment type="subcellular location">
    <subcellularLocation>
        <location evidence="1">Nucleus</location>
    </subcellularLocation>
</comment>
<comment type="similarity">
    <text evidence="2">Belongs to the TAF7 family.</text>
</comment>
<evidence type="ECO:0000313" key="9">
    <source>
        <dbReference type="EMBL" id="CCX32526.1"/>
    </source>
</evidence>
<feature type="compositionally biased region" description="Low complexity" evidence="7">
    <location>
        <begin position="145"/>
        <end position="163"/>
    </location>
</feature>
<keyword evidence="10" id="KW-1185">Reference proteome</keyword>
<feature type="domain" description="TAFII55 protein conserved region" evidence="8">
    <location>
        <begin position="258"/>
        <end position="411"/>
    </location>
</feature>
<dbReference type="Proteomes" id="UP000018144">
    <property type="component" value="Unassembled WGS sequence"/>
</dbReference>
<dbReference type="GO" id="GO:0005669">
    <property type="term" value="C:transcription factor TFIID complex"/>
    <property type="evidence" value="ECO:0007669"/>
    <property type="project" value="InterPro"/>
</dbReference>
<gene>
    <name evidence="9" type="ORF">PCON_13366</name>
</gene>
<evidence type="ECO:0000256" key="6">
    <source>
        <dbReference type="SAM" id="Coils"/>
    </source>
</evidence>